<dbReference type="CDD" id="cd06222">
    <property type="entry name" value="RNase_H_like"/>
    <property type="match status" value="1"/>
</dbReference>
<dbReference type="InterPro" id="IPR044730">
    <property type="entry name" value="RNase_H-like_dom_plant"/>
</dbReference>
<sequence length="214" mass="24399">MMEASKTKSSLVQDLWAVAVINTLVQIWKVKNKCTFEDANNVSIHLMKKLILSSIGLADQVKVNVDGSSMGNLGLAGWGATYRDHNGEFLLMSCKGLRVEMNYVAECYAILENPKVAIEKGWLNLWLESYSAARIEVFSTGKIPWQLSKRLGWCKSKLQRCMLSHTWREANFAANIAAKRGSRLDKDEVSVYVGIPPWLYKWENPNWLYFRFVT</sequence>
<dbReference type="Gene3D" id="3.30.420.10">
    <property type="entry name" value="Ribonuclease H-like superfamily/Ribonuclease H"/>
    <property type="match status" value="1"/>
</dbReference>
<keyword evidence="3" id="KW-1185">Reference proteome</keyword>
<dbReference type="InterPro" id="IPR053151">
    <property type="entry name" value="RNase_H-like"/>
</dbReference>
<dbReference type="PANTHER" id="PTHR47723:SF23">
    <property type="entry name" value="REVERSE TRANSCRIPTASE-LIKE PROTEIN"/>
    <property type="match status" value="1"/>
</dbReference>
<dbReference type="AlphaFoldDB" id="A0A835LNL5"/>
<proteinExistence type="predicted"/>
<dbReference type="GO" id="GO:0003676">
    <property type="term" value="F:nucleic acid binding"/>
    <property type="evidence" value="ECO:0007669"/>
    <property type="project" value="InterPro"/>
</dbReference>
<dbReference type="EMBL" id="JADFTS010000006">
    <property type="protein sequence ID" value="KAF9601645.1"/>
    <property type="molecule type" value="Genomic_DNA"/>
</dbReference>
<evidence type="ECO:0000313" key="2">
    <source>
        <dbReference type="EMBL" id="KAF9601645.1"/>
    </source>
</evidence>
<dbReference type="Pfam" id="PF13456">
    <property type="entry name" value="RVT_3"/>
    <property type="match status" value="1"/>
</dbReference>
<reference evidence="2 3" key="1">
    <citation type="submission" date="2020-10" db="EMBL/GenBank/DDBJ databases">
        <title>The Coptis chinensis genome and diversification of protoberbering-type alkaloids.</title>
        <authorList>
            <person name="Wang B."/>
            <person name="Shu S."/>
            <person name="Song C."/>
            <person name="Liu Y."/>
        </authorList>
    </citation>
    <scope>NUCLEOTIDE SEQUENCE [LARGE SCALE GENOMIC DNA]</scope>
    <source>
        <strain evidence="2">HL-2020</strain>
        <tissue evidence="2">Leaf</tissue>
    </source>
</reference>
<dbReference type="PANTHER" id="PTHR47723">
    <property type="entry name" value="OS05G0353850 PROTEIN"/>
    <property type="match status" value="1"/>
</dbReference>
<dbReference type="GO" id="GO:0004523">
    <property type="term" value="F:RNA-DNA hybrid ribonuclease activity"/>
    <property type="evidence" value="ECO:0007669"/>
    <property type="project" value="InterPro"/>
</dbReference>
<accession>A0A835LNL5</accession>
<dbReference type="InterPro" id="IPR036397">
    <property type="entry name" value="RNaseH_sf"/>
</dbReference>
<dbReference type="InterPro" id="IPR012337">
    <property type="entry name" value="RNaseH-like_sf"/>
</dbReference>
<name>A0A835LNL5_9MAGN</name>
<comment type="caution">
    <text evidence="2">The sequence shown here is derived from an EMBL/GenBank/DDBJ whole genome shotgun (WGS) entry which is preliminary data.</text>
</comment>
<dbReference type="SUPFAM" id="SSF53098">
    <property type="entry name" value="Ribonuclease H-like"/>
    <property type="match status" value="1"/>
</dbReference>
<dbReference type="InterPro" id="IPR002156">
    <property type="entry name" value="RNaseH_domain"/>
</dbReference>
<gene>
    <name evidence="2" type="ORF">IFM89_021111</name>
</gene>
<feature type="domain" description="RNase H type-1" evidence="1">
    <location>
        <begin position="64"/>
        <end position="180"/>
    </location>
</feature>
<dbReference type="Proteomes" id="UP000631114">
    <property type="component" value="Unassembled WGS sequence"/>
</dbReference>
<dbReference type="OrthoDB" id="1752183at2759"/>
<evidence type="ECO:0000313" key="3">
    <source>
        <dbReference type="Proteomes" id="UP000631114"/>
    </source>
</evidence>
<organism evidence="2 3">
    <name type="scientific">Coptis chinensis</name>
    <dbReference type="NCBI Taxonomy" id="261450"/>
    <lineage>
        <taxon>Eukaryota</taxon>
        <taxon>Viridiplantae</taxon>
        <taxon>Streptophyta</taxon>
        <taxon>Embryophyta</taxon>
        <taxon>Tracheophyta</taxon>
        <taxon>Spermatophyta</taxon>
        <taxon>Magnoliopsida</taxon>
        <taxon>Ranunculales</taxon>
        <taxon>Ranunculaceae</taxon>
        <taxon>Coptidoideae</taxon>
        <taxon>Coptis</taxon>
    </lineage>
</organism>
<protein>
    <recommendedName>
        <fullName evidence="1">RNase H type-1 domain-containing protein</fullName>
    </recommendedName>
</protein>
<evidence type="ECO:0000259" key="1">
    <source>
        <dbReference type="Pfam" id="PF13456"/>
    </source>
</evidence>